<evidence type="ECO:0000256" key="1">
    <source>
        <dbReference type="SAM" id="MobiDB-lite"/>
    </source>
</evidence>
<reference evidence="2 3" key="1">
    <citation type="submission" date="2019-07" db="EMBL/GenBank/DDBJ databases">
        <title>Draft genome assembly of a fouling barnacle, Amphibalanus amphitrite (Darwin, 1854): The first reference genome for Thecostraca.</title>
        <authorList>
            <person name="Kim W."/>
        </authorList>
    </citation>
    <scope>NUCLEOTIDE SEQUENCE [LARGE SCALE GENOMIC DNA]</scope>
    <source>
        <strain evidence="2">SNU_AA5</strain>
        <tissue evidence="2">Soma without cirri and trophi</tissue>
    </source>
</reference>
<dbReference type="EMBL" id="VIIS01000639">
    <property type="protein sequence ID" value="KAF0306702.1"/>
    <property type="molecule type" value="Genomic_DNA"/>
</dbReference>
<feature type="compositionally biased region" description="Basic and acidic residues" evidence="1">
    <location>
        <begin position="136"/>
        <end position="147"/>
    </location>
</feature>
<accession>A0A6A4WWA8</accession>
<organism evidence="2 3">
    <name type="scientific">Amphibalanus amphitrite</name>
    <name type="common">Striped barnacle</name>
    <name type="synonym">Balanus amphitrite</name>
    <dbReference type="NCBI Taxonomy" id="1232801"/>
    <lineage>
        <taxon>Eukaryota</taxon>
        <taxon>Metazoa</taxon>
        <taxon>Ecdysozoa</taxon>
        <taxon>Arthropoda</taxon>
        <taxon>Crustacea</taxon>
        <taxon>Multicrustacea</taxon>
        <taxon>Cirripedia</taxon>
        <taxon>Thoracica</taxon>
        <taxon>Thoracicalcarea</taxon>
        <taxon>Balanomorpha</taxon>
        <taxon>Balanoidea</taxon>
        <taxon>Balanidae</taxon>
        <taxon>Amphibalaninae</taxon>
        <taxon>Amphibalanus</taxon>
    </lineage>
</organism>
<feature type="compositionally biased region" description="Low complexity" evidence="1">
    <location>
        <begin position="232"/>
        <end position="244"/>
    </location>
</feature>
<proteinExistence type="predicted"/>
<evidence type="ECO:0000313" key="2">
    <source>
        <dbReference type="EMBL" id="KAF0306702.1"/>
    </source>
</evidence>
<dbReference type="Proteomes" id="UP000440578">
    <property type="component" value="Unassembled WGS sequence"/>
</dbReference>
<gene>
    <name evidence="2" type="ORF">FJT64_021828</name>
</gene>
<protein>
    <submittedName>
        <fullName evidence="2">Uncharacterized protein</fullName>
    </submittedName>
</protein>
<feature type="region of interest" description="Disordered" evidence="1">
    <location>
        <begin position="1"/>
        <end position="48"/>
    </location>
</feature>
<name>A0A6A4WWA8_AMPAM</name>
<dbReference type="AlphaFoldDB" id="A0A6A4WWA8"/>
<feature type="region of interest" description="Disordered" evidence="1">
    <location>
        <begin position="191"/>
        <end position="272"/>
    </location>
</feature>
<keyword evidence="3" id="KW-1185">Reference proteome</keyword>
<evidence type="ECO:0000313" key="3">
    <source>
        <dbReference type="Proteomes" id="UP000440578"/>
    </source>
</evidence>
<comment type="caution">
    <text evidence="2">The sequence shown here is derived from an EMBL/GenBank/DDBJ whole genome shotgun (WGS) entry which is preliminary data.</text>
</comment>
<feature type="region of interest" description="Disordered" evidence="1">
    <location>
        <begin position="134"/>
        <end position="163"/>
    </location>
</feature>
<feature type="compositionally biased region" description="Polar residues" evidence="1">
    <location>
        <begin position="1"/>
        <end position="20"/>
    </location>
</feature>
<sequence length="340" mass="36192">MVTGGQQSAQDTGDSSQTGPSPAPSVLNPNIGPSHLRVAESTPRSGSRVNVIMADPDVLATHSTKSFNGQIIGGQAQLVRKLESNRSMRISQSSVGSSVTQMSRSSMGMIMDGSMYNVPEKGATTGVSFTEEDVEQGIREHHTEEAKPPAPSEASHQSQSGVTTSLVSEVLLPAKELEMSLTSTVNAGGAEADTDAAAPSDHEGPQLAVPDMPSVPHTEVSSPEPGLKVIESPSSRSMPASRPDSSPREPALSRASPTSVAPPSIAPSPPVLPTTISQQAYTRAVERAFANKCLKHSKFVTDLEMNEFVTKYLLIEQQNENFRRANEFVYQIVDTQMELQ</sequence>
<feature type="compositionally biased region" description="Polar residues" evidence="1">
    <location>
        <begin position="154"/>
        <end position="163"/>
    </location>
</feature>